<dbReference type="AlphaFoldDB" id="A0A0B4S153"/>
<reference evidence="3" key="2">
    <citation type="submission" date="2022-07" db="EMBL/GenBank/DDBJ databases">
        <title>Parvimonas micra travels from the subgingival sulcus of the human oral cavity to the colorectal adenocarcinoma.</title>
        <authorList>
            <person name="Conde-Perez K."/>
            <person name="Buetas E."/>
            <person name="Aja-Macaya P."/>
            <person name="Martin-De Arribas E."/>
            <person name="Iglesias-Corras I."/>
            <person name="Trigo-Tasende N."/>
            <person name="Nasser-Ali M."/>
            <person name="Estevez L.S."/>
            <person name="Rumbo-Feal S."/>
            <person name="Otero-Alen B."/>
            <person name="Noguera J.F."/>
            <person name="Concha A."/>
            <person name="Pardinas-Lopez S."/>
            <person name="Carda-Dieguez M."/>
            <person name="Gomez-Randulfe I."/>
            <person name="Martinez-Lago N."/>
            <person name="Ladra S."/>
            <person name="Aparicio L.A."/>
            <person name="Bou G."/>
            <person name="Mira A."/>
            <person name="Vallejo J.A."/>
            <person name="Poza M."/>
        </authorList>
    </citation>
    <scope>NUCLEOTIDE SEQUENCE</scope>
    <source>
        <strain evidence="4">PM102KC-G-1</strain>
        <strain evidence="3">PM79KC-AC-4</strain>
    </source>
</reference>
<dbReference type="KEGG" id="pmic:NW74_04115"/>
<dbReference type="Pfam" id="PF07456">
    <property type="entry name" value="Hpre_diP_synt_I"/>
    <property type="match status" value="1"/>
</dbReference>
<feature type="transmembrane region" description="Helical" evidence="1">
    <location>
        <begin position="99"/>
        <end position="124"/>
    </location>
</feature>
<organism evidence="2 5">
    <name type="scientific">Parvimonas micra</name>
    <dbReference type="NCBI Taxonomy" id="33033"/>
    <lineage>
        <taxon>Bacteria</taxon>
        <taxon>Bacillati</taxon>
        <taxon>Bacillota</taxon>
        <taxon>Tissierellia</taxon>
        <taxon>Tissierellales</taxon>
        <taxon>Peptoniphilaceae</taxon>
        <taxon>Parvimonas</taxon>
    </lineage>
</organism>
<evidence type="ECO:0000313" key="5">
    <source>
        <dbReference type="Proteomes" id="UP000031386"/>
    </source>
</evidence>
<dbReference type="Proteomes" id="UP001210690">
    <property type="component" value="Chromosome"/>
</dbReference>
<dbReference type="RefSeq" id="WP_004833325.1">
    <property type="nucleotide sequence ID" value="NZ_BHYQ01000003.1"/>
</dbReference>
<dbReference type="Gene3D" id="1.10.1760.20">
    <property type="match status" value="1"/>
</dbReference>
<dbReference type="EMBL" id="JANDZV010000001">
    <property type="protein sequence ID" value="MCZ7406830.1"/>
    <property type="molecule type" value="Genomic_DNA"/>
</dbReference>
<dbReference type="GeneID" id="93385601"/>
<keyword evidence="5" id="KW-1185">Reference proteome</keyword>
<dbReference type="InterPro" id="IPR014535">
    <property type="entry name" value="Hpre_diP_synt_I"/>
</dbReference>
<evidence type="ECO:0000256" key="1">
    <source>
        <dbReference type="SAM" id="Phobius"/>
    </source>
</evidence>
<evidence type="ECO:0000313" key="2">
    <source>
        <dbReference type="EMBL" id="AIZ36572.1"/>
    </source>
</evidence>
<reference evidence="2 5" key="1">
    <citation type="submission" date="2014-10" db="EMBL/GenBank/DDBJ databases">
        <title>Complete genome sequence of Parvimonas micra KCOM 1535 (= ChDC B708).</title>
        <authorList>
            <person name="Kook J.-K."/>
            <person name="Park S.-N."/>
            <person name="Lim Y.K."/>
            <person name="Roh H."/>
        </authorList>
    </citation>
    <scope>NUCLEOTIDE SEQUENCE [LARGE SCALE GENOMIC DNA]</scope>
    <source>
        <strain evidence="2">KCOM 1535</strain>
        <strain evidence="5">KCOM 1535 / ChDC B708</strain>
    </source>
</reference>
<keyword evidence="1" id="KW-0472">Membrane</keyword>
<dbReference type="STRING" id="33033.NW74_04115"/>
<evidence type="ECO:0000313" key="3">
    <source>
        <dbReference type="EMBL" id="MCZ7406830.1"/>
    </source>
</evidence>
<feature type="transmembrane region" description="Helical" evidence="1">
    <location>
        <begin position="46"/>
        <end position="69"/>
    </location>
</feature>
<dbReference type="OrthoDB" id="9799095at2"/>
<evidence type="ECO:0000313" key="4">
    <source>
        <dbReference type="EMBL" id="WBB31603.1"/>
    </source>
</evidence>
<feature type="transmembrane region" description="Helical" evidence="1">
    <location>
        <begin position="6"/>
        <end position="26"/>
    </location>
</feature>
<keyword evidence="1" id="KW-0812">Transmembrane</keyword>
<proteinExistence type="predicted"/>
<sequence length="165" mass="18377">MKAKKVILISLFVSVALIVSLLEYYIPIPIPNVRLGLSNIIIINSILLFGFKETFFISFLKAILLVIILGNPISFIYNFSAGFTSIVTMYILNKFCSKYLSLIGISVLGSVSHVMVQILVSMVLLNTRTLINFIPFLGIIGVFTGILVGIISNYMYKILRGNYVK</sequence>
<gene>
    <name evidence="4" type="ORF">NM222_03735</name>
    <name evidence="3" type="ORF">NND69_00400</name>
    <name evidence="2" type="ORF">NW74_04115</name>
</gene>
<dbReference type="Proteomes" id="UP000031386">
    <property type="component" value="Chromosome"/>
</dbReference>
<accession>A0A0B4S153</accession>
<dbReference type="InterPro" id="IPR010898">
    <property type="entry name" value="Hpre_diP_synth_I"/>
</dbReference>
<dbReference type="EMBL" id="CP101412">
    <property type="protein sequence ID" value="WBB31603.1"/>
    <property type="molecule type" value="Genomic_DNA"/>
</dbReference>
<keyword evidence="1" id="KW-1133">Transmembrane helix</keyword>
<dbReference type="EMBL" id="CP009761">
    <property type="protein sequence ID" value="AIZ36572.1"/>
    <property type="molecule type" value="Genomic_DNA"/>
</dbReference>
<protein>
    <submittedName>
        <fullName evidence="3">Gx transporter family protein</fullName>
    </submittedName>
    <submittedName>
        <fullName evidence="2">Heptaprenyl diphosphate synthase</fullName>
    </submittedName>
</protein>
<dbReference type="Proteomes" id="UP001141458">
    <property type="component" value="Unassembled WGS sequence"/>
</dbReference>
<name>A0A0B4S153_9FIRM</name>
<feature type="transmembrane region" description="Helical" evidence="1">
    <location>
        <begin position="130"/>
        <end position="156"/>
    </location>
</feature>
<dbReference type="PIRSF" id="PIRSF027391">
    <property type="entry name" value="Hpre_diP_synt_I"/>
    <property type="match status" value="1"/>
</dbReference>